<accession>A0A0A8YW81</accession>
<protein>
    <submittedName>
        <fullName evidence="1">Uncharacterized protein</fullName>
    </submittedName>
</protein>
<reference evidence="1" key="1">
    <citation type="submission" date="2014-09" db="EMBL/GenBank/DDBJ databases">
        <authorList>
            <person name="Magalhaes I.L.F."/>
            <person name="Oliveira U."/>
            <person name="Santos F.R."/>
            <person name="Vidigal T.H.D.A."/>
            <person name="Brescovit A.D."/>
            <person name="Santos A.J."/>
        </authorList>
    </citation>
    <scope>NUCLEOTIDE SEQUENCE</scope>
    <source>
        <tissue evidence="1">Shoot tissue taken approximately 20 cm above the soil surface</tissue>
    </source>
</reference>
<dbReference type="AlphaFoldDB" id="A0A0A8YW81"/>
<sequence>MKPLATSRALCLITTPASFFLSLNTHFRVIGRCPGGRSTNSQVPFRSTASSSFLMAARHAASSFASANKEGSPPAAKSSSLCSRSRYATLGLGTSPRMLVTVRYRSGVSL</sequence>
<proteinExistence type="predicted"/>
<dbReference type="EMBL" id="GBRH01268257">
    <property type="protein sequence ID" value="JAD29638.1"/>
    <property type="molecule type" value="Transcribed_RNA"/>
</dbReference>
<organism evidence="1">
    <name type="scientific">Arundo donax</name>
    <name type="common">Giant reed</name>
    <name type="synonym">Donax arundinaceus</name>
    <dbReference type="NCBI Taxonomy" id="35708"/>
    <lineage>
        <taxon>Eukaryota</taxon>
        <taxon>Viridiplantae</taxon>
        <taxon>Streptophyta</taxon>
        <taxon>Embryophyta</taxon>
        <taxon>Tracheophyta</taxon>
        <taxon>Spermatophyta</taxon>
        <taxon>Magnoliopsida</taxon>
        <taxon>Liliopsida</taxon>
        <taxon>Poales</taxon>
        <taxon>Poaceae</taxon>
        <taxon>PACMAD clade</taxon>
        <taxon>Arundinoideae</taxon>
        <taxon>Arundineae</taxon>
        <taxon>Arundo</taxon>
    </lineage>
</organism>
<reference evidence="1" key="2">
    <citation type="journal article" date="2015" name="Data Brief">
        <title>Shoot transcriptome of the giant reed, Arundo donax.</title>
        <authorList>
            <person name="Barrero R.A."/>
            <person name="Guerrero F.D."/>
            <person name="Moolhuijzen P."/>
            <person name="Goolsby J.A."/>
            <person name="Tidwell J."/>
            <person name="Bellgard S.E."/>
            <person name="Bellgard M.I."/>
        </authorList>
    </citation>
    <scope>NUCLEOTIDE SEQUENCE</scope>
    <source>
        <tissue evidence="1">Shoot tissue taken approximately 20 cm above the soil surface</tissue>
    </source>
</reference>
<name>A0A0A8YW81_ARUDO</name>
<evidence type="ECO:0000313" key="1">
    <source>
        <dbReference type="EMBL" id="JAD29638.1"/>
    </source>
</evidence>